<organism evidence="1 2">
    <name type="scientific">Subtercola boreus</name>
    <dbReference type="NCBI Taxonomy" id="120213"/>
    <lineage>
        <taxon>Bacteria</taxon>
        <taxon>Bacillati</taxon>
        <taxon>Actinomycetota</taxon>
        <taxon>Actinomycetes</taxon>
        <taxon>Micrococcales</taxon>
        <taxon>Microbacteriaceae</taxon>
        <taxon>Subtercola</taxon>
    </lineage>
</organism>
<dbReference type="PANTHER" id="PTHR39206">
    <property type="entry name" value="SLL8004 PROTEIN"/>
    <property type="match status" value="1"/>
</dbReference>
<dbReference type="RefSeq" id="WP_216364283.1">
    <property type="nucleotide sequence ID" value="NZ_NBXA01000032.1"/>
</dbReference>
<gene>
    <name evidence="1" type="ORF">B7R21_17010</name>
</gene>
<proteinExistence type="predicted"/>
<dbReference type="Proteomes" id="UP000256709">
    <property type="component" value="Unassembled WGS sequence"/>
</dbReference>
<name>A0A3E0VBV0_9MICO</name>
<evidence type="ECO:0000313" key="2">
    <source>
        <dbReference type="Proteomes" id="UP000256709"/>
    </source>
</evidence>
<dbReference type="AlphaFoldDB" id="A0A3E0VBV0"/>
<accession>A0A3E0VBV0</accession>
<comment type="caution">
    <text evidence="1">The sequence shown here is derived from an EMBL/GenBank/DDBJ whole genome shotgun (WGS) entry which is preliminary data.</text>
</comment>
<dbReference type="SUPFAM" id="SSF52540">
    <property type="entry name" value="P-loop containing nucleoside triphosphate hydrolases"/>
    <property type="match status" value="1"/>
</dbReference>
<dbReference type="Gene3D" id="3.40.50.300">
    <property type="entry name" value="P-loop containing nucleotide triphosphate hydrolases"/>
    <property type="match status" value="1"/>
</dbReference>
<dbReference type="PANTHER" id="PTHR39206:SF1">
    <property type="entry name" value="SLL8004 PROTEIN"/>
    <property type="match status" value="1"/>
</dbReference>
<reference evidence="1 2" key="1">
    <citation type="submission" date="2017-04" db="EMBL/GenBank/DDBJ databases">
        <title>Comparative genome analysis of Subtercola boreus.</title>
        <authorList>
            <person name="Cho Y.-J."/>
            <person name="Cho A."/>
            <person name="Kim O.-S."/>
            <person name="Lee J.-I."/>
        </authorList>
    </citation>
    <scope>NUCLEOTIDE SEQUENCE [LARGE SCALE GENOMIC DNA]</scope>
    <source>
        <strain evidence="1 2">P27444</strain>
    </source>
</reference>
<dbReference type="EMBL" id="NBXA01000032">
    <property type="protein sequence ID" value="RFA07023.1"/>
    <property type="molecule type" value="Genomic_DNA"/>
</dbReference>
<protein>
    <submittedName>
        <fullName evidence="1">ATPase</fullName>
    </submittedName>
</protein>
<evidence type="ECO:0000313" key="1">
    <source>
        <dbReference type="EMBL" id="RFA07023.1"/>
    </source>
</evidence>
<dbReference type="Pfam" id="PF13671">
    <property type="entry name" value="AAA_33"/>
    <property type="match status" value="1"/>
</dbReference>
<dbReference type="InterPro" id="IPR027417">
    <property type="entry name" value="P-loop_NTPase"/>
</dbReference>
<sequence length="190" mass="20814">MSSPVLHVLAGPNGAGKSTFVRAVLQPVIHLPFINADEIAAERWPGSESQHAYDASAAAAAERDRAFGTRRSFITETVFSHPSKLELIRRGVATGYLVSLHVILVPEDVTVQRVAHRVARGGHTVPEAKIRERYRRLWGLVAEARCVAHSTTVYDNSRAATPFEVVARYERGRLVGAAAWPRWTPSALTA</sequence>